<comment type="caution">
    <text evidence="1">The sequence shown here is derived from an EMBL/GenBank/DDBJ whole genome shotgun (WGS) entry which is preliminary data.</text>
</comment>
<dbReference type="AlphaFoldDB" id="A0A7X1ZGZ3"/>
<reference evidence="1 2" key="1">
    <citation type="submission" date="2019-10" db="EMBL/GenBank/DDBJ databases">
        <title>Draft whole-genome sequence of the purple nonsulfur photosynthetic bacterium Roseospira navarrensis DSM 15114.</title>
        <authorList>
            <person name="Kyndt J.A."/>
            <person name="Meyer T.E."/>
        </authorList>
    </citation>
    <scope>NUCLEOTIDE SEQUENCE [LARGE SCALE GENOMIC DNA]</scope>
    <source>
        <strain evidence="1 2">DSM 15114</strain>
    </source>
</reference>
<dbReference type="EMBL" id="WIVE01000077">
    <property type="protein sequence ID" value="MQX38187.1"/>
    <property type="molecule type" value="Genomic_DNA"/>
</dbReference>
<accession>A0A7X1ZGZ3</accession>
<evidence type="ECO:0008006" key="3">
    <source>
        <dbReference type="Google" id="ProtNLM"/>
    </source>
</evidence>
<dbReference type="RefSeq" id="WP_153346395.1">
    <property type="nucleotide sequence ID" value="NZ_WIVE01000077.1"/>
</dbReference>
<protein>
    <recommendedName>
        <fullName evidence="3">Aggregation factor core</fullName>
    </recommendedName>
</protein>
<evidence type="ECO:0000313" key="2">
    <source>
        <dbReference type="Proteomes" id="UP000434582"/>
    </source>
</evidence>
<gene>
    <name evidence="1" type="ORF">GHC57_16855</name>
</gene>
<dbReference type="OrthoDB" id="6105464at2"/>
<sequence length="191" mass="19392">MTGPWRHGAAGAVLALGLIGAAGLKARAADPPQADLVVRFEERLGADRFFIENTGTCLAVVMAVTIDLRGTGGGLVFDTVAGGGGVGTAYPFLPLEGADKLAGAGGGSDGGHVLSLDLTGLSQGERVVISIDVDEERPDGGGGLTQIFGRQFENGTVTATIRAPDGVEQTHTGRFDGNGWAFVNPRTCAVS</sequence>
<name>A0A7X1ZGZ3_9PROT</name>
<organism evidence="1 2">
    <name type="scientific">Roseospira navarrensis</name>
    <dbReference type="NCBI Taxonomy" id="140058"/>
    <lineage>
        <taxon>Bacteria</taxon>
        <taxon>Pseudomonadati</taxon>
        <taxon>Pseudomonadota</taxon>
        <taxon>Alphaproteobacteria</taxon>
        <taxon>Rhodospirillales</taxon>
        <taxon>Rhodospirillaceae</taxon>
        <taxon>Roseospira</taxon>
    </lineage>
</organism>
<evidence type="ECO:0000313" key="1">
    <source>
        <dbReference type="EMBL" id="MQX38187.1"/>
    </source>
</evidence>
<proteinExistence type="predicted"/>
<keyword evidence="2" id="KW-1185">Reference proteome</keyword>
<dbReference type="Proteomes" id="UP000434582">
    <property type="component" value="Unassembled WGS sequence"/>
</dbReference>